<keyword evidence="4 8" id="KW-1133">Transmembrane helix</keyword>
<feature type="region of interest" description="Disordered" evidence="7">
    <location>
        <begin position="512"/>
        <end position="597"/>
    </location>
</feature>
<evidence type="ECO:0000256" key="4">
    <source>
        <dbReference type="ARBA" id="ARBA00022989"/>
    </source>
</evidence>
<sequence length="708" mass="77583">MIDYEYSVYNCAFLLRYRGSVFPFACLVAFPCTLAAALLKSFTLHDPDFNMSDWQLLADGSSGAWSGFNFLVGFVIVFRTSQAYTRFWSALGDTHQMMAAWFEAASSVVAFSRSSPADMLVVENWLHTVIRLFSLLSASALQELTDVAYHHTWGLPTLDASAIDPQSISTLDASSCRVELLYHWIQQFISDGAQLGVLTTPAPLLNRTLAELAKGMDKYQDAMKHSKIPFPFPYAQTTLVLLIFHWILTPLVMAQWTTTVFGSAVFTFVQVFTLWCLNATAVGFERPFGGEANDIDHIDLQMMMNKSLINLMEPRSRRLPFIPATTYLDIEVLRKRDTIHAAALQQEGWELKDIDWNAGIAGMAGAFQACCRSCSKRRRPTAGRSLIAVSTRYSSKRYCEIDGEKTAVLTVGIVGSELFLALPALPNDTRNTFEVLNVAGRPCTLRAKRIPIQQRHLLTKAPDPAWNDDYRDFPPEYNFAAEALARAYEKQKGSRAEVGRHSQGEEAKVMRGVSQHLQGGPGEAAPEADDKGPVLPGAVQDLKDPMPEAPSGSSERKVAPLPAGGTGVATQPDAPSSEKPSEEHLSARKEGPRDVVLPWMREADEGKKPEEPKPPEGGQVLPWGAQITGKEVESAPAEDAKCDLEAGAQDPEQVMQDGREVTAAVSFPKGVEQTEHTPLVVEKEALQHADTSGLILAAESALATQGQA</sequence>
<evidence type="ECO:0000256" key="3">
    <source>
        <dbReference type="ARBA" id="ARBA00022692"/>
    </source>
</evidence>
<dbReference type="EMBL" id="CAXAMN010005113">
    <property type="protein sequence ID" value="CAK9012470.1"/>
    <property type="molecule type" value="Genomic_DNA"/>
</dbReference>
<evidence type="ECO:0000256" key="8">
    <source>
        <dbReference type="SAM" id="Phobius"/>
    </source>
</evidence>
<dbReference type="InterPro" id="IPR044669">
    <property type="entry name" value="YneE/VCCN1/2-like"/>
</dbReference>
<keyword evidence="10" id="KW-1185">Reference proteome</keyword>
<dbReference type="Proteomes" id="UP001642484">
    <property type="component" value="Unassembled WGS sequence"/>
</dbReference>
<protein>
    <recommendedName>
        <fullName evidence="11">Bestrophin homolog</fullName>
    </recommendedName>
</protein>
<accession>A0ABP0JDV6</accession>
<evidence type="ECO:0000313" key="10">
    <source>
        <dbReference type="Proteomes" id="UP001642484"/>
    </source>
</evidence>
<evidence type="ECO:0000313" key="9">
    <source>
        <dbReference type="EMBL" id="CAK9012470.1"/>
    </source>
</evidence>
<keyword evidence="6 8" id="KW-0472">Membrane</keyword>
<organism evidence="9 10">
    <name type="scientific">Durusdinium trenchii</name>
    <dbReference type="NCBI Taxonomy" id="1381693"/>
    <lineage>
        <taxon>Eukaryota</taxon>
        <taxon>Sar</taxon>
        <taxon>Alveolata</taxon>
        <taxon>Dinophyceae</taxon>
        <taxon>Suessiales</taxon>
        <taxon>Symbiodiniaceae</taxon>
        <taxon>Durusdinium</taxon>
    </lineage>
</organism>
<feature type="transmembrane region" description="Helical" evidence="8">
    <location>
        <begin position="21"/>
        <end position="42"/>
    </location>
</feature>
<keyword evidence="3 8" id="KW-0812">Transmembrane</keyword>
<feature type="transmembrane region" description="Helical" evidence="8">
    <location>
        <begin position="254"/>
        <end position="277"/>
    </location>
</feature>
<evidence type="ECO:0008006" key="11">
    <source>
        <dbReference type="Google" id="ProtNLM"/>
    </source>
</evidence>
<dbReference type="PANTHER" id="PTHR33281">
    <property type="entry name" value="UPF0187 PROTEIN YNEE"/>
    <property type="match status" value="1"/>
</dbReference>
<gene>
    <name evidence="9" type="ORF">CCMP2556_LOCUS10867</name>
</gene>
<keyword evidence="5" id="KW-0406">Ion transport</keyword>
<evidence type="ECO:0000256" key="1">
    <source>
        <dbReference type="ARBA" id="ARBA00004141"/>
    </source>
</evidence>
<feature type="transmembrane region" description="Helical" evidence="8">
    <location>
        <begin position="62"/>
        <end position="78"/>
    </location>
</feature>
<reference evidence="9 10" key="1">
    <citation type="submission" date="2024-02" db="EMBL/GenBank/DDBJ databases">
        <authorList>
            <person name="Chen Y."/>
            <person name="Shah S."/>
            <person name="Dougan E. K."/>
            <person name="Thang M."/>
            <person name="Chan C."/>
        </authorList>
    </citation>
    <scope>NUCLEOTIDE SEQUENCE [LARGE SCALE GENOMIC DNA]</scope>
</reference>
<evidence type="ECO:0000256" key="6">
    <source>
        <dbReference type="ARBA" id="ARBA00023136"/>
    </source>
</evidence>
<evidence type="ECO:0000256" key="2">
    <source>
        <dbReference type="ARBA" id="ARBA00022448"/>
    </source>
</evidence>
<dbReference type="Pfam" id="PF25539">
    <property type="entry name" value="Bestrophin_2"/>
    <property type="match status" value="1"/>
</dbReference>
<comment type="caution">
    <text evidence="9">The sequence shown here is derived from an EMBL/GenBank/DDBJ whole genome shotgun (WGS) entry which is preliminary data.</text>
</comment>
<comment type="subcellular location">
    <subcellularLocation>
        <location evidence="1">Membrane</location>
        <topology evidence="1">Multi-pass membrane protein</topology>
    </subcellularLocation>
</comment>
<proteinExistence type="predicted"/>
<evidence type="ECO:0000256" key="5">
    <source>
        <dbReference type="ARBA" id="ARBA00023065"/>
    </source>
</evidence>
<evidence type="ECO:0000256" key="7">
    <source>
        <dbReference type="SAM" id="MobiDB-lite"/>
    </source>
</evidence>
<keyword evidence="2" id="KW-0813">Transport</keyword>
<name>A0ABP0JDV6_9DINO</name>
<dbReference type="PANTHER" id="PTHR33281:SF20">
    <property type="match status" value="1"/>
</dbReference>
<feature type="compositionally biased region" description="Basic and acidic residues" evidence="7">
    <location>
        <begin position="579"/>
        <end position="593"/>
    </location>
</feature>